<reference evidence="2" key="1">
    <citation type="submission" date="2024-07" db="EMBL/GenBank/DDBJ databases">
        <authorList>
            <person name="Yu S.T."/>
        </authorList>
    </citation>
    <scope>NUCLEOTIDE SEQUENCE</scope>
    <source>
        <strain evidence="2">R21</strain>
    </source>
</reference>
<dbReference type="SUPFAM" id="SSF50969">
    <property type="entry name" value="YVTN repeat-like/Quinoprotein amine dehydrogenase"/>
    <property type="match status" value="1"/>
</dbReference>
<dbReference type="EMBL" id="CP163435">
    <property type="protein sequence ID" value="XDQ27149.1"/>
    <property type="molecule type" value="Genomic_DNA"/>
</dbReference>
<protein>
    <recommendedName>
        <fullName evidence="3">PQQ enzyme repeat protein</fullName>
    </recommendedName>
</protein>
<name>A0AB39P9U3_9ACTN</name>
<dbReference type="RefSeq" id="WP_369234407.1">
    <property type="nucleotide sequence ID" value="NZ_CP163435.1"/>
</dbReference>
<proteinExistence type="predicted"/>
<evidence type="ECO:0000313" key="2">
    <source>
        <dbReference type="EMBL" id="XDQ27149.1"/>
    </source>
</evidence>
<dbReference type="AlphaFoldDB" id="A0AB39P9U3"/>
<dbReference type="InterPro" id="IPR011044">
    <property type="entry name" value="Quino_amine_DH_bsu"/>
</dbReference>
<gene>
    <name evidence="2" type="ORF">AB5J56_21625</name>
</gene>
<evidence type="ECO:0008006" key="3">
    <source>
        <dbReference type="Google" id="ProtNLM"/>
    </source>
</evidence>
<accession>A0AB39P9U3</accession>
<organism evidence="2">
    <name type="scientific">Streptomyces sp. R21</name>
    <dbReference type="NCBI Taxonomy" id="3238627"/>
    <lineage>
        <taxon>Bacteria</taxon>
        <taxon>Bacillati</taxon>
        <taxon>Actinomycetota</taxon>
        <taxon>Actinomycetes</taxon>
        <taxon>Kitasatosporales</taxon>
        <taxon>Streptomycetaceae</taxon>
        <taxon>Streptomyces</taxon>
    </lineage>
</organism>
<feature type="region of interest" description="Disordered" evidence="1">
    <location>
        <begin position="33"/>
        <end position="64"/>
    </location>
</feature>
<sequence>MSGTDGSMRLRGAVVVAAAVTGLVLLTGCSGGSGGGSGSGSGGDGSGGGAAAPSGPTYQGPELPGFAKKAAWSLPANKGGGTPGALDLGETLLFAKDASGEYVDNSGPQEGSEQSENRYLHLSDEAESLTLEFRDAKTGEVTKSLKVKTNSVSSTTWHGGAPAIAVGTSSTTASDGLTEAKTTSTATLYDAHGAKLGSSPVPKDEHGNDDPRLLTEGYRVELVDDAIRLVPIDGGTTRAITCTGRLAQCKFHPETGTADGFVTHAPLISGQYYAGFLHATDYDNDREQVTLNDLATGKQVWSSADAELPKGVEVDDKGLRKSGAAVVERITDGRVLVAWRAGVYDSTWIHAWYDMKSGALTGSYKAPEDVLFSPSGELAARDKEGVGEFSGTAVWQPADGKQLWTQAEGETALDPVRFTADASVLYGLTDGDTALAVDARTRKVLAKNLPENGIPYVDAATGYGYLGTEDGFFVFAPAS</sequence>
<evidence type="ECO:0000256" key="1">
    <source>
        <dbReference type="SAM" id="MobiDB-lite"/>
    </source>
</evidence>
<feature type="compositionally biased region" description="Gly residues" evidence="1">
    <location>
        <begin position="33"/>
        <end position="50"/>
    </location>
</feature>